<gene>
    <name evidence="4" type="ORF">DEA37_0014702</name>
</gene>
<dbReference type="Proteomes" id="UP000324629">
    <property type="component" value="Unassembled WGS sequence"/>
</dbReference>
<evidence type="ECO:0000256" key="1">
    <source>
        <dbReference type="ARBA" id="ARBA00022574"/>
    </source>
</evidence>
<dbReference type="AlphaFoldDB" id="A0A5J4N5L1"/>
<name>A0A5J4N5L1_9TREM</name>
<feature type="non-terminal residue" evidence="4">
    <location>
        <position position="1"/>
    </location>
</feature>
<organism evidence="4 5">
    <name type="scientific">Paragonimus westermani</name>
    <dbReference type="NCBI Taxonomy" id="34504"/>
    <lineage>
        <taxon>Eukaryota</taxon>
        <taxon>Metazoa</taxon>
        <taxon>Spiralia</taxon>
        <taxon>Lophotrochozoa</taxon>
        <taxon>Platyhelminthes</taxon>
        <taxon>Trematoda</taxon>
        <taxon>Digenea</taxon>
        <taxon>Plagiorchiida</taxon>
        <taxon>Troglotremata</taxon>
        <taxon>Troglotrematidae</taxon>
        <taxon>Paragonimus</taxon>
    </lineage>
</organism>
<dbReference type="SUPFAM" id="SSF50978">
    <property type="entry name" value="WD40 repeat-like"/>
    <property type="match status" value="1"/>
</dbReference>
<dbReference type="PANTHER" id="PTHR44324">
    <property type="entry name" value="WD40 REPEAT DOMAIN 95"/>
    <property type="match status" value="1"/>
</dbReference>
<dbReference type="PANTHER" id="PTHR44324:SF1">
    <property type="entry name" value="WD REPEAT-CONTAINING PROTEIN 49"/>
    <property type="match status" value="1"/>
</dbReference>
<proteinExistence type="predicted"/>
<dbReference type="InterPro" id="IPR001680">
    <property type="entry name" value="WD40_rpt"/>
</dbReference>
<evidence type="ECO:0000313" key="5">
    <source>
        <dbReference type="Proteomes" id="UP000324629"/>
    </source>
</evidence>
<reference evidence="4 5" key="1">
    <citation type="journal article" date="2019" name="Gigascience">
        <title>Whole-genome sequence of the oriental lung fluke Paragonimus westermani.</title>
        <authorList>
            <person name="Oey H."/>
            <person name="Zakrzewski M."/>
            <person name="Narain K."/>
            <person name="Devi K.R."/>
            <person name="Agatsuma T."/>
            <person name="Nawaratna S."/>
            <person name="Gobert G.N."/>
            <person name="Jones M.K."/>
            <person name="Ragan M.A."/>
            <person name="McManus D.P."/>
            <person name="Krause L."/>
        </authorList>
    </citation>
    <scope>NUCLEOTIDE SEQUENCE [LARGE SCALE GENOMIC DNA]</scope>
    <source>
        <strain evidence="4 5">IND2009</strain>
    </source>
</reference>
<dbReference type="Gene3D" id="2.130.10.10">
    <property type="entry name" value="YVTN repeat-like/Quinoprotein amine dehydrogenase"/>
    <property type="match status" value="2"/>
</dbReference>
<keyword evidence="2" id="KW-0677">Repeat</keyword>
<dbReference type="PROSITE" id="PS50082">
    <property type="entry name" value="WD_REPEATS_2"/>
    <property type="match status" value="2"/>
</dbReference>
<dbReference type="PROSITE" id="PS50294">
    <property type="entry name" value="WD_REPEATS_REGION"/>
    <property type="match status" value="2"/>
</dbReference>
<comment type="caution">
    <text evidence="4">The sequence shown here is derived from an EMBL/GenBank/DDBJ whole genome shotgun (WGS) entry which is preliminary data.</text>
</comment>
<dbReference type="InterPro" id="IPR051242">
    <property type="entry name" value="WD-EF-hand_domain"/>
</dbReference>
<dbReference type="InterPro" id="IPR015943">
    <property type="entry name" value="WD40/YVTN_repeat-like_dom_sf"/>
</dbReference>
<keyword evidence="5" id="KW-1185">Reference proteome</keyword>
<dbReference type="PROSITE" id="PS00678">
    <property type="entry name" value="WD_REPEATS_1"/>
    <property type="match status" value="1"/>
</dbReference>
<feature type="repeat" description="WD" evidence="3">
    <location>
        <begin position="197"/>
        <end position="231"/>
    </location>
</feature>
<protein>
    <submittedName>
        <fullName evidence="4">Uncharacterized protein</fullName>
    </submittedName>
</protein>
<feature type="repeat" description="WD" evidence="3">
    <location>
        <begin position="58"/>
        <end position="92"/>
    </location>
</feature>
<evidence type="ECO:0000256" key="2">
    <source>
        <dbReference type="ARBA" id="ARBA00022737"/>
    </source>
</evidence>
<keyword evidence="1 3" id="KW-0853">WD repeat</keyword>
<sequence length="298" mass="33630">QCFINTFACPIFSSVFTVHQGINAFDYHEGQNQIATAGVNYHVCLWNPYVVSKPNGLLRGHVASVVAVQFHYSKGRLLSLSRDRVLRIWDVQLQVCLQRMAGVFPKGLEGESTNSRKQIITRMLFHEDKLRLFLTFNHSLTMLEMKVKVRDRVFTHEKPLVGVIFNITVNQVVTACQGGTISFWLVDTGQRVKNISRSHNDAELTCLALDPAGNLFYTGSTDGTIKIWDMNGHCHHTLICFGGAQAEVGQVVILKRAVIVMGSSKHFTVFRTTNFRDHYVYPSEWKGGPVSALCWRQK</sequence>
<dbReference type="SMART" id="SM00320">
    <property type="entry name" value="WD40"/>
    <property type="match status" value="4"/>
</dbReference>
<accession>A0A5J4N5L1</accession>
<dbReference type="InterPro" id="IPR036322">
    <property type="entry name" value="WD40_repeat_dom_sf"/>
</dbReference>
<dbReference type="EMBL" id="QNGE01008263">
    <property type="protein sequence ID" value="KAA3670803.1"/>
    <property type="molecule type" value="Genomic_DNA"/>
</dbReference>
<evidence type="ECO:0000313" key="4">
    <source>
        <dbReference type="EMBL" id="KAA3670803.1"/>
    </source>
</evidence>
<dbReference type="InterPro" id="IPR019775">
    <property type="entry name" value="WD40_repeat_CS"/>
</dbReference>
<dbReference type="Pfam" id="PF00400">
    <property type="entry name" value="WD40"/>
    <property type="match status" value="3"/>
</dbReference>
<evidence type="ECO:0000256" key="3">
    <source>
        <dbReference type="PROSITE-ProRule" id="PRU00221"/>
    </source>
</evidence>